<dbReference type="PANTHER" id="PTHR37422:SF17">
    <property type="entry name" value="O-ANTIGEN LIGASE"/>
    <property type="match status" value="1"/>
</dbReference>
<accession>A0ABV8PYR4</accession>
<evidence type="ECO:0000259" key="6">
    <source>
        <dbReference type="Pfam" id="PF04932"/>
    </source>
</evidence>
<keyword evidence="2 5" id="KW-0812">Transmembrane</keyword>
<feature type="transmembrane region" description="Helical" evidence="5">
    <location>
        <begin position="469"/>
        <end position="490"/>
    </location>
</feature>
<dbReference type="InterPro" id="IPR051533">
    <property type="entry name" value="WaaL-like"/>
</dbReference>
<feature type="transmembrane region" description="Helical" evidence="5">
    <location>
        <begin position="107"/>
        <end position="125"/>
    </location>
</feature>
<feature type="domain" description="O-antigen ligase-related" evidence="6">
    <location>
        <begin position="285"/>
        <end position="424"/>
    </location>
</feature>
<dbReference type="GO" id="GO:0016874">
    <property type="term" value="F:ligase activity"/>
    <property type="evidence" value="ECO:0007669"/>
    <property type="project" value="UniProtKB-KW"/>
</dbReference>
<feature type="transmembrane region" description="Helical" evidence="5">
    <location>
        <begin position="321"/>
        <end position="338"/>
    </location>
</feature>
<evidence type="ECO:0000313" key="8">
    <source>
        <dbReference type="Proteomes" id="UP001595906"/>
    </source>
</evidence>
<dbReference type="EMBL" id="JBHSDC010000017">
    <property type="protein sequence ID" value="MFC4232072.1"/>
    <property type="molecule type" value="Genomic_DNA"/>
</dbReference>
<feature type="transmembrane region" description="Helical" evidence="5">
    <location>
        <begin position="196"/>
        <end position="214"/>
    </location>
</feature>
<comment type="caution">
    <text evidence="7">The sequence shown here is derived from an EMBL/GenBank/DDBJ whole genome shotgun (WGS) entry which is preliminary data.</text>
</comment>
<feature type="transmembrane region" description="Helical" evidence="5">
    <location>
        <begin position="166"/>
        <end position="184"/>
    </location>
</feature>
<keyword evidence="8" id="KW-1185">Reference proteome</keyword>
<protein>
    <submittedName>
        <fullName evidence="7">O-antigen ligase family protein</fullName>
    </submittedName>
</protein>
<organism evidence="7 8">
    <name type="scientific">Parasediminibacterium paludis</name>
    <dbReference type="NCBI Taxonomy" id="908966"/>
    <lineage>
        <taxon>Bacteria</taxon>
        <taxon>Pseudomonadati</taxon>
        <taxon>Bacteroidota</taxon>
        <taxon>Chitinophagia</taxon>
        <taxon>Chitinophagales</taxon>
        <taxon>Chitinophagaceae</taxon>
        <taxon>Parasediminibacterium</taxon>
    </lineage>
</organism>
<feature type="transmembrane region" description="Helical" evidence="5">
    <location>
        <begin position="85"/>
        <end position="101"/>
    </location>
</feature>
<sequence>MIDQLHIPLKALQQKGWQYFKAKCRQHILVEKLLNIYGIALLASVSFVLAFLVAQSGVTFAILTAIVLVAVPIVVGLVIYPKFGIIVYLMLSFTIMFWLRYGITFPLGTLMDGMLALFILGLFIKQKQAIKPNWIRFKNPISTWILVWIIYNILEFGNPAADSRLAWVYTIRNMAFVAMMYFIFMYNINDKKYIKLIFKIWLGFMVFAALYAAKQEFIGFADFEERYNNSPGIPLLLFLAGHWRKYSVFSDPVTFAYNMAIASLLCVGLLTGPLKPIKKFILVIIIAILLVNMIFSGTRGAFPLVPAGLLLYCILKFSRQILMFGIVAALFIGFLIVMPTSNQNILRFQTAFRPNEDASYKARKINQARIKPYVWSHPMGGGLGSVGEWGKKFSPGSYLSNFPPDSGYVRTTVELGWIGLFIFCCMIFTIIKTGIDNYYKIKDPQLKSYCLGATLMVFTWNIANFPQEALVQYPSNVVFYLTIALINVTLRLDEAQQQKSLSYA</sequence>
<dbReference type="RefSeq" id="WP_379013780.1">
    <property type="nucleotide sequence ID" value="NZ_JBHSDC010000017.1"/>
</dbReference>
<keyword evidence="3 5" id="KW-1133">Transmembrane helix</keyword>
<evidence type="ECO:0000256" key="5">
    <source>
        <dbReference type="SAM" id="Phobius"/>
    </source>
</evidence>
<dbReference type="PANTHER" id="PTHR37422">
    <property type="entry name" value="TEICHURONIC ACID BIOSYNTHESIS PROTEIN TUAE"/>
    <property type="match status" value="1"/>
</dbReference>
<keyword evidence="4 5" id="KW-0472">Membrane</keyword>
<evidence type="ECO:0000256" key="4">
    <source>
        <dbReference type="ARBA" id="ARBA00023136"/>
    </source>
</evidence>
<feature type="transmembrane region" description="Helical" evidence="5">
    <location>
        <begin position="255"/>
        <end position="274"/>
    </location>
</feature>
<feature type="transmembrane region" description="Helical" evidence="5">
    <location>
        <begin position="415"/>
        <end position="434"/>
    </location>
</feature>
<evidence type="ECO:0000256" key="3">
    <source>
        <dbReference type="ARBA" id="ARBA00022989"/>
    </source>
</evidence>
<evidence type="ECO:0000256" key="1">
    <source>
        <dbReference type="ARBA" id="ARBA00004141"/>
    </source>
</evidence>
<proteinExistence type="predicted"/>
<evidence type="ECO:0000313" key="7">
    <source>
        <dbReference type="EMBL" id="MFC4232072.1"/>
    </source>
</evidence>
<dbReference type="InterPro" id="IPR007016">
    <property type="entry name" value="O-antigen_ligase-rel_domated"/>
</dbReference>
<reference evidence="8" key="1">
    <citation type="journal article" date="2019" name="Int. J. Syst. Evol. Microbiol.">
        <title>The Global Catalogue of Microorganisms (GCM) 10K type strain sequencing project: providing services to taxonomists for standard genome sequencing and annotation.</title>
        <authorList>
            <consortium name="The Broad Institute Genomics Platform"/>
            <consortium name="The Broad Institute Genome Sequencing Center for Infectious Disease"/>
            <person name="Wu L."/>
            <person name="Ma J."/>
        </authorList>
    </citation>
    <scope>NUCLEOTIDE SEQUENCE [LARGE SCALE GENOMIC DNA]</scope>
    <source>
        <strain evidence="8">CECT 8010</strain>
    </source>
</reference>
<dbReference type="Proteomes" id="UP001595906">
    <property type="component" value="Unassembled WGS sequence"/>
</dbReference>
<evidence type="ECO:0000256" key="2">
    <source>
        <dbReference type="ARBA" id="ARBA00022692"/>
    </source>
</evidence>
<feature type="transmembrane region" description="Helical" evidence="5">
    <location>
        <begin position="280"/>
        <end position="309"/>
    </location>
</feature>
<name>A0ABV8PYR4_9BACT</name>
<gene>
    <name evidence="7" type="ORF">ACFOW1_09225</name>
</gene>
<feature type="transmembrane region" description="Helical" evidence="5">
    <location>
        <begin position="33"/>
        <end position="54"/>
    </location>
</feature>
<dbReference type="Pfam" id="PF04932">
    <property type="entry name" value="Wzy_C"/>
    <property type="match status" value="1"/>
</dbReference>
<keyword evidence="7" id="KW-0436">Ligase</keyword>
<feature type="transmembrane region" description="Helical" evidence="5">
    <location>
        <begin position="60"/>
        <end position="80"/>
    </location>
</feature>
<comment type="subcellular location">
    <subcellularLocation>
        <location evidence="1">Membrane</location>
        <topology evidence="1">Multi-pass membrane protein</topology>
    </subcellularLocation>
</comment>